<feature type="region of interest" description="Disordered" evidence="2">
    <location>
        <begin position="1137"/>
        <end position="1156"/>
    </location>
</feature>
<feature type="compositionally biased region" description="Basic and acidic residues" evidence="2">
    <location>
        <begin position="225"/>
        <end position="239"/>
    </location>
</feature>
<sequence>MPHTTSSPEELDPGSSTPGNSQTGGNPLTPPIPQHILSFLDHSTWGDLAAIDEIEEPTPKQMNSHIYFLMEIFWASTSYAGRKLWGAFKDEFDEWTAQRWDMVPDRTRKHLRAFLSTNGVYVDNTNTPLPAKFEAIAKRTTFRTWSIEEINTARVHSTMHQELLENPKFIQSIQDLSQLTPTTPTAPATASPVLATIPTQPQASQQIPQAIPAPRQQNPIPQTAPKREADWETTSETRQDPQTWPRPSEEPYYAPRGNAKHLADLAKLYSDDMKYGGGDYDILDTKMAIFRDLCNRIQIPRWQASDAFPIMLKDRALRYYYDWLCSGPRDFDTMVAKIRGYFENEEQRHRYLAAWRDARLINMQAEHPDKSKSECLELLINRLALIQRAVPAIGQTEDTLRMQLLNACRGVAEARMALFNPAPTFEGVRNQLQAAIGITTENPGPQQFNTDATDSETFWTDRTYRGSGRESRFGRNQGGPRRGGFSNSKFSRPPTERKCFVCGKPGCWSTTHPIEDRKKSYERFKADKDARDGSIAAFAQFIYWHEGSELEADYEDNPVSQFFQKYDDHDDDTIDNRGKFHSTFFNDSAPADAIQVTTLLANAATHHFLTKEDPFQEQDPSETYTAEGRYSATTFRGIMPDSGAAQFSTAGQPQFQALQRQLPSATLDTTRAGEAIVKFGYGTPKASLGTTTVPTPLGTIDFHVMETETPFLLCLRDMDRLGIKFDNLRNLLQRGDVEVPVTRKWGHPWLQLTQEEALVCSYLTDGELRRLHRRFGHPSVARLYKLLKTAGHPVEIQALELIAKVCHHCQMHSARPARFKFTLHDDCEFNYEVIMDIFYVEGNKPVLHLVDAATAFNAARFLPDVSTKYVWEALRLCWIDVYQGPPDYVVTDAGKQFASTEFRQNAKEMAITVKEVPIEAHNSIGKVERYHAPVRRAYEILRKEDPSASPELSLQMAVKAVNDTAGPNGLVPTLLVFGAYPRMTHNSAPSPTLQQRAQAIKKATDAVRRLHAERKVREARTTRNGPDTLRTTTLPLQSRVRVWREKSRRWEGPFTLIGVHDEDCIVETSRGAQKFRSTVVKPYYEDPAQQDDPANQKDTAEKPAPEVPDSQPRSTTPPGNAIEEEPILDSIIVATHAPFPGDEDELPDDGPHRNTRPRRTHFAHAFLQESDVREDEIFEIFLSTKEQADAALAVQLRADGKVTTPGEPFEESSKQEIESLITRGVFEFVKYDEDLHGDAEIFKSRIVNEIKGKTTDKPYEKSRLVVQGFGDAGKEAILTQSPTIQRASQRLILAIAPSLQRQGCLLWLRDITQAYVQSEKALQRKILAFLPQQIRHLYPEGTVMRVIKPLYGLAEAGTYWWVTYHNHHLKRLQMATSTYDPCLLISSPENPEFACVGMQTDDTLGLSTEAFSQRENDQLKEASFSAKDKQFLTTAEPLVFNGGIVTLNKNGSITLRQKGQAQKLQLIDANAPDAKQQYVQQRARGAYIASICQPEACFDLSSAAQHQEPTPDDIKTLNRRIQWQMDSQDRGLTFLPLNLETARLYVFVDGSFANNRDFTSQLGFAIILANEDEINDRHEFSITGNLIHFSSTKSKRVTRSVLASEVYGMVAGVDMAYALASTLRQITAHLNLPAIPTIVCTDSYSLYECLVKLGTTKEKRLMIDIMALRQSYERRELQEVRWINGEDNLADSFTKTTPNRALERFVDCNSAT</sequence>
<protein>
    <recommendedName>
        <fullName evidence="3">Integrase catalytic domain-containing protein</fullName>
    </recommendedName>
</protein>
<organism evidence="4 5">
    <name type="scientific">Chaetomium globosum (strain ATCC 6205 / CBS 148.51 / DSM 1962 / NBRC 6347 / NRRL 1970)</name>
    <name type="common">Soil fungus</name>
    <dbReference type="NCBI Taxonomy" id="306901"/>
    <lineage>
        <taxon>Eukaryota</taxon>
        <taxon>Fungi</taxon>
        <taxon>Dikarya</taxon>
        <taxon>Ascomycota</taxon>
        <taxon>Pezizomycotina</taxon>
        <taxon>Sordariomycetes</taxon>
        <taxon>Sordariomycetidae</taxon>
        <taxon>Sordariales</taxon>
        <taxon>Chaetomiaceae</taxon>
        <taxon>Chaetomium</taxon>
    </lineage>
</organism>
<feature type="compositionally biased region" description="Basic and acidic residues" evidence="2">
    <location>
        <begin position="1094"/>
        <end position="1104"/>
    </location>
</feature>
<dbReference type="PROSITE" id="PS50994">
    <property type="entry name" value="INTEGRASE"/>
    <property type="match status" value="1"/>
</dbReference>
<dbReference type="PANTHER" id="PTHR37984">
    <property type="entry name" value="PROTEIN CBG26694"/>
    <property type="match status" value="1"/>
</dbReference>
<gene>
    <name evidence="4" type="ORF">CHGG_11117</name>
</gene>
<reference evidence="5" key="1">
    <citation type="journal article" date="2015" name="Genome Announc.">
        <title>Draft genome sequence of the cellulolytic fungus Chaetomium globosum.</title>
        <authorList>
            <person name="Cuomo C.A."/>
            <person name="Untereiner W.A."/>
            <person name="Ma L.-J."/>
            <person name="Grabherr M."/>
            <person name="Birren B.W."/>
        </authorList>
    </citation>
    <scope>NUCLEOTIDE SEQUENCE [LARGE SCALE GENOMIC DNA]</scope>
    <source>
        <strain evidence="5">ATCC 6205 / CBS 148.51 / DSM 1962 / NBRC 6347 / NRRL 1970</strain>
    </source>
</reference>
<feature type="region of interest" description="Disordered" evidence="2">
    <location>
        <begin position="466"/>
        <end position="491"/>
    </location>
</feature>
<evidence type="ECO:0000313" key="4">
    <source>
        <dbReference type="EMBL" id="EAQ82858.1"/>
    </source>
</evidence>
<dbReference type="PANTHER" id="PTHR37984:SF5">
    <property type="entry name" value="PROTEIN NYNRIN-LIKE"/>
    <property type="match status" value="1"/>
</dbReference>
<proteinExistence type="predicted"/>
<name>Q0C722_CHAGB</name>
<feature type="region of interest" description="Disordered" evidence="2">
    <location>
        <begin position="1083"/>
        <end position="1122"/>
    </location>
</feature>
<dbReference type="EMBL" id="CH670334">
    <property type="protein sequence ID" value="EAQ82858.1"/>
    <property type="molecule type" value="Genomic_DNA"/>
</dbReference>
<dbReference type="HOGENOM" id="CLU_002055_0_0_1"/>
<dbReference type="InterPro" id="IPR001584">
    <property type="entry name" value="Integrase_cat-core"/>
</dbReference>
<dbReference type="Pfam" id="PF07727">
    <property type="entry name" value="RVT_2"/>
    <property type="match status" value="1"/>
</dbReference>
<dbReference type="GO" id="GO:0005634">
    <property type="term" value="C:nucleus"/>
    <property type="evidence" value="ECO:0007669"/>
    <property type="project" value="UniProtKB-ARBA"/>
</dbReference>
<feature type="non-terminal residue" evidence="4">
    <location>
        <position position="1712"/>
    </location>
</feature>
<evidence type="ECO:0000256" key="2">
    <source>
        <dbReference type="SAM" id="MobiDB-lite"/>
    </source>
</evidence>
<feature type="compositionally biased region" description="Polar residues" evidence="2">
    <location>
        <begin position="1"/>
        <end position="26"/>
    </location>
</feature>
<dbReference type="OMA" id="WELENTW"/>
<dbReference type="RefSeq" id="XP_001230269.1">
    <property type="nucleotide sequence ID" value="XM_001230268.1"/>
</dbReference>
<dbReference type="eggNOG" id="KOG0017">
    <property type="taxonomic scope" value="Eukaryota"/>
</dbReference>
<dbReference type="InterPro" id="IPR036397">
    <property type="entry name" value="RNaseH_sf"/>
</dbReference>
<feature type="region of interest" description="Disordered" evidence="2">
    <location>
        <begin position="1"/>
        <end position="33"/>
    </location>
</feature>
<dbReference type="GeneID" id="4397409"/>
<dbReference type="GO" id="GO:0015074">
    <property type="term" value="P:DNA integration"/>
    <property type="evidence" value="ECO:0007669"/>
    <property type="project" value="InterPro"/>
</dbReference>
<dbReference type="InterPro" id="IPR050951">
    <property type="entry name" value="Retrovirus_Pol_polyprotein"/>
</dbReference>
<dbReference type="Gene3D" id="3.30.420.10">
    <property type="entry name" value="Ribonuclease H-like superfamily/Ribonuclease H"/>
    <property type="match status" value="1"/>
</dbReference>
<dbReference type="InterPro" id="IPR013103">
    <property type="entry name" value="RVT_2"/>
</dbReference>
<dbReference type="GO" id="GO:0003723">
    <property type="term" value="F:RNA binding"/>
    <property type="evidence" value="ECO:0007669"/>
    <property type="project" value="UniProtKB-KW"/>
</dbReference>
<feature type="region of interest" description="Disordered" evidence="2">
    <location>
        <begin position="199"/>
        <end position="256"/>
    </location>
</feature>
<dbReference type="SUPFAM" id="SSF53098">
    <property type="entry name" value="Ribonuclease H-like"/>
    <property type="match status" value="1"/>
</dbReference>
<feature type="domain" description="Integrase catalytic" evidence="3">
    <location>
        <begin position="812"/>
        <end position="989"/>
    </location>
</feature>
<keyword evidence="1" id="KW-0694">RNA-binding</keyword>
<keyword evidence="5" id="KW-1185">Reference proteome</keyword>
<dbReference type="InParanoid" id="Q0C722"/>
<evidence type="ECO:0000256" key="1">
    <source>
        <dbReference type="ARBA" id="ARBA00022884"/>
    </source>
</evidence>
<dbReference type="OrthoDB" id="5242358at2759"/>
<accession>Q0C722</accession>
<evidence type="ECO:0000259" key="3">
    <source>
        <dbReference type="PROSITE" id="PS50994"/>
    </source>
</evidence>
<dbReference type="InterPro" id="IPR012337">
    <property type="entry name" value="RNaseH-like_sf"/>
</dbReference>
<feature type="compositionally biased region" description="Low complexity" evidence="2">
    <location>
        <begin position="199"/>
        <end position="221"/>
    </location>
</feature>
<dbReference type="VEuPathDB" id="FungiDB:CHGG_11117"/>
<evidence type="ECO:0000313" key="5">
    <source>
        <dbReference type="Proteomes" id="UP000001056"/>
    </source>
</evidence>
<dbReference type="Proteomes" id="UP000001056">
    <property type="component" value="Unassembled WGS sequence"/>
</dbReference>